<evidence type="ECO:0000256" key="1">
    <source>
        <dbReference type="SAM" id="MobiDB-lite"/>
    </source>
</evidence>
<proteinExistence type="predicted"/>
<feature type="non-terminal residue" evidence="2">
    <location>
        <position position="80"/>
    </location>
</feature>
<comment type="caution">
    <text evidence="2">The sequence shown here is derived from an EMBL/GenBank/DDBJ whole genome shotgun (WGS) entry which is preliminary data.</text>
</comment>
<dbReference type="AlphaFoldDB" id="A0A812KXT8"/>
<dbReference type="EMBL" id="CAJNIZ010004417">
    <property type="protein sequence ID" value="CAE7232381.1"/>
    <property type="molecule type" value="Genomic_DNA"/>
</dbReference>
<dbReference type="OrthoDB" id="424638at2759"/>
<protein>
    <submittedName>
        <fullName evidence="2">Uncharacterized protein</fullName>
    </submittedName>
</protein>
<feature type="compositionally biased region" description="Basic and acidic residues" evidence="1">
    <location>
        <begin position="14"/>
        <end position="25"/>
    </location>
</feature>
<accession>A0A812KXT8</accession>
<gene>
    <name evidence="2" type="ORF">SPIL2461_LOCUS3605</name>
</gene>
<sequence>MPSFLQLSAQDGEDSPRSGEDRWNQEQDQSFPSGQQPTSLIQLDAESQAPASLLEQEVSKFANLFWKPLTGGDQPALQSF</sequence>
<organism evidence="2 3">
    <name type="scientific">Symbiodinium pilosum</name>
    <name type="common">Dinoflagellate</name>
    <dbReference type="NCBI Taxonomy" id="2952"/>
    <lineage>
        <taxon>Eukaryota</taxon>
        <taxon>Sar</taxon>
        <taxon>Alveolata</taxon>
        <taxon>Dinophyceae</taxon>
        <taxon>Suessiales</taxon>
        <taxon>Symbiodiniaceae</taxon>
        <taxon>Symbiodinium</taxon>
    </lineage>
</organism>
<dbReference type="Proteomes" id="UP000649617">
    <property type="component" value="Unassembled WGS sequence"/>
</dbReference>
<feature type="compositionally biased region" description="Polar residues" evidence="1">
    <location>
        <begin position="26"/>
        <end position="40"/>
    </location>
</feature>
<evidence type="ECO:0000313" key="2">
    <source>
        <dbReference type="EMBL" id="CAE7232381.1"/>
    </source>
</evidence>
<name>A0A812KXT8_SYMPI</name>
<keyword evidence="3" id="KW-1185">Reference proteome</keyword>
<evidence type="ECO:0000313" key="3">
    <source>
        <dbReference type="Proteomes" id="UP000649617"/>
    </source>
</evidence>
<feature type="region of interest" description="Disordered" evidence="1">
    <location>
        <begin position="1"/>
        <end position="40"/>
    </location>
</feature>
<reference evidence="2" key="1">
    <citation type="submission" date="2021-02" db="EMBL/GenBank/DDBJ databases">
        <authorList>
            <person name="Dougan E. K."/>
            <person name="Rhodes N."/>
            <person name="Thang M."/>
            <person name="Chan C."/>
        </authorList>
    </citation>
    <scope>NUCLEOTIDE SEQUENCE</scope>
</reference>